<evidence type="ECO:0000313" key="2">
    <source>
        <dbReference type="Proteomes" id="UP000321523"/>
    </source>
</evidence>
<dbReference type="AlphaFoldDB" id="A0A512DXK2"/>
<evidence type="ECO:0000313" key="1">
    <source>
        <dbReference type="EMBL" id="GEO41208.1"/>
    </source>
</evidence>
<keyword evidence="2" id="KW-1185">Reference proteome</keyword>
<organism evidence="1 2">
    <name type="scientific">Skermanella aerolata</name>
    <dbReference type="NCBI Taxonomy" id="393310"/>
    <lineage>
        <taxon>Bacteria</taxon>
        <taxon>Pseudomonadati</taxon>
        <taxon>Pseudomonadota</taxon>
        <taxon>Alphaproteobacteria</taxon>
        <taxon>Rhodospirillales</taxon>
        <taxon>Azospirillaceae</taxon>
        <taxon>Skermanella</taxon>
    </lineage>
</organism>
<dbReference type="Proteomes" id="UP000321523">
    <property type="component" value="Unassembled WGS sequence"/>
</dbReference>
<dbReference type="EMBL" id="BJYZ01000026">
    <property type="protein sequence ID" value="GEO41208.1"/>
    <property type="molecule type" value="Genomic_DNA"/>
</dbReference>
<reference evidence="1 2" key="1">
    <citation type="submission" date="2019-07" db="EMBL/GenBank/DDBJ databases">
        <title>Whole genome shotgun sequence of Skermanella aerolata NBRC 106429.</title>
        <authorList>
            <person name="Hosoyama A."/>
            <person name="Uohara A."/>
            <person name="Ohji S."/>
            <person name="Ichikawa N."/>
        </authorList>
    </citation>
    <scope>NUCLEOTIDE SEQUENCE [LARGE SCALE GENOMIC DNA]</scope>
    <source>
        <strain evidence="1 2">NBRC 106429</strain>
    </source>
</reference>
<name>A0A512DXK2_9PROT</name>
<sequence>MVPKLTLALRLARRFPDNASLLAELREDKTIRRTIDAYDYLSGVAREGGSVTVADVAAAVKLPLSGTAQAANAKAVATILAALTTYDFEEATPILTTLVLRKAGKRPPPAFFALVDDMGLLAPYDDEESFVKDETARVHKNWVAA</sequence>
<protein>
    <submittedName>
        <fullName evidence="1">Uncharacterized protein</fullName>
    </submittedName>
</protein>
<proteinExistence type="predicted"/>
<dbReference type="RefSeq" id="WP_044434141.1">
    <property type="nucleotide sequence ID" value="NZ_BJYZ01000026.1"/>
</dbReference>
<accession>A0A512DXK2</accession>
<comment type="caution">
    <text evidence="1">The sequence shown here is derived from an EMBL/GenBank/DDBJ whole genome shotgun (WGS) entry which is preliminary data.</text>
</comment>
<gene>
    <name evidence="1" type="ORF">SAE02_53560</name>
</gene>
<dbReference type="OrthoDB" id="7358887at2"/>